<comment type="caution">
    <text evidence="2">The sequence shown here is derived from an EMBL/GenBank/DDBJ whole genome shotgun (WGS) entry which is preliminary data.</text>
</comment>
<dbReference type="EMBL" id="WIXE01015208">
    <property type="protein sequence ID" value="KAK5973650.1"/>
    <property type="molecule type" value="Genomic_DNA"/>
</dbReference>
<feature type="chain" id="PRO_5043052883" evidence="1">
    <location>
        <begin position="27"/>
        <end position="244"/>
    </location>
</feature>
<evidence type="ECO:0000256" key="1">
    <source>
        <dbReference type="SAM" id="SignalP"/>
    </source>
</evidence>
<feature type="signal peptide" evidence="1">
    <location>
        <begin position="1"/>
        <end position="26"/>
    </location>
</feature>
<evidence type="ECO:0000313" key="3">
    <source>
        <dbReference type="Proteomes" id="UP001331761"/>
    </source>
</evidence>
<dbReference type="Proteomes" id="UP001331761">
    <property type="component" value="Unassembled WGS sequence"/>
</dbReference>
<dbReference type="AlphaFoldDB" id="A0AAN8F5R9"/>
<keyword evidence="1" id="KW-0732">Signal</keyword>
<accession>A0AAN8F5R9</accession>
<reference evidence="2 3" key="1">
    <citation type="submission" date="2019-10" db="EMBL/GenBank/DDBJ databases">
        <title>Assembly and Annotation for the nematode Trichostrongylus colubriformis.</title>
        <authorList>
            <person name="Martin J."/>
        </authorList>
    </citation>
    <scope>NUCLEOTIDE SEQUENCE [LARGE SCALE GENOMIC DNA]</scope>
    <source>
        <strain evidence="2">G859</strain>
        <tissue evidence="2">Whole worm</tissue>
    </source>
</reference>
<protein>
    <submittedName>
        <fullName evidence="2">Uncharacterized protein</fullName>
    </submittedName>
</protein>
<evidence type="ECO:0000313" key="2">
    <source>
        <dbReference type="EMBL" id="KAK5973650.1"/>
    </source>
</evidence>
<sequence length="244" mass="27440">MKQTKRNKNLNLVLIGSLAMRGFVDGARVNDVVEEISSCCKYYCCSHTVQAAQYITAEIIAAGRQLSYYEEPGRGSVAYVTTAGIPPHLVEVLNGLSTGSVVITARDVFSFVNEALRKHYGTSLWPGSYEEEEGVEEAVPVGNEVPVACLEEKPKVKVEVVRRSVEEENEIEEDDEEAVTEERKYLNRKSKQVLKSPAKHLWRDLVLDEVLNGRLMALQARYQSGVPQWVVDLMDAEDEYEREL</sequence>
<keyword evidence="3" id="KW-1185">Reference proteome</keyword>
<gene>
    <name evidence="2" type="ORF">GCK32_008421</name>
</gene>
<name>A0AAN8F5R9_TRICO</name>
<organism evidence="2 3">
    <name type="scientific">Trichostrongylus colubriformis</name>
    <name type="common">Black scour worm</name>
    <dbReference type="NCBI Taxonomy" id="6319"/>
    <lineage>
        <taxon>Eukaryota</taxon>
        <taxon>Metazoa</taxon>
        <taxon>Ecdysozoa</taxon>
        <taxon>Nematoda</taxon>
        <taxon>Chromadorea</taxon>
        <taxon>Rhabditida</taxon>
        <taxon>Rhabditina</taxon>
        <taxon>Rhabditomorpha</taxon>
        <taxon>Strongyloidea</taxon>
        <taxon>Trichostrongylidae</taxon>
        <taxon>Trichostrongylus</taxon>
    </lineage>
</organism>
<proteinExistence type="predicted"/>